<gene>
    <name evidence="8" type="ORF">scyTo_0025869</name>
</gene>
<evidence type="ECO:0000256" key="2">
    <source>
        <dbReference type="ARBA" id="ARBA00009109"/>
    </source>
</evidence>
<dbReference type="GO" id="GO:0045296">
    <property type="term" value="F:cadherin binding"/>
    <property type="evidence" value="ECO:0007669"/>
    <property type="project" value="TreeGrafter"/>
</dbReference>
<dbReference type="GO" id="GO:0048471">
    <property type="term" value="C:perinuclear region of cytoplasm"/>
    <property type="evidence" value="ECO:0007669"/>
    <property type="project" value="TreeGrafter"/>
</dbReference>
<dbReference type="SMART" id="SM00250">
    <property type="entry name" value="PLEC"/>
    <property type="match status" value="5"/>
</dbReference>
<dbReference type="InterPro" id="IPR001101">
    <property type="entry name" value="Plectin_repeat"/>
</dbReference>
<dbReference type="Gene3D" id="3.90.1290.10">
    <property type="entry name" value="Plakin repeat"/>
    <property type="match status" value="1"/>
</dbReference>
<dbReference type="Pfam" id="PF00681">
    <property type="entry name" value="Plectin"/>
    <property type="match status" value="3"/>
</dbReference>
<dbReference type="GO" id="GO:0031581">
    <property type="term" value="P:hemidesmosome assembly"/>
    <property type="evidence" value="ECO:0007669"/>
    <property type="project" value="TreeGrafter"/>
</dbReference>
<name>A0A401QIM7_SCYTO</name>
<proteinExistence type="inferred from homology"/>
<dbReference type="GO" id="GO:0005882">
    <property type="term" value="C:intermediate filament"/>
    <property type="evidence" value="ECO:0007669"/>
    <property type="project" value="TreeGrafter"/>
</dbReference>
<dbReference type="PANTHER" id="PTHR23169">
    <property type="entry name" value="ENVOPLAKIN"/>
    <property type="match status" value="1"/>
</dbReference>
<evidence type="ECO:0000256" key="1">
    <source>
        <dbReference type="ARBA" id="ARBA00004282"/>
    </source>
</evidence>
<dbReference type="GO" id="GO:0005200">
    <property type="term" value="F:structural constituent of cytoskeleton"/>
    <property type="evidence" value="ECO:0007669"/>
    <property type="project" value="TreeGrafter"/>
</dbReference>
<keyword evidence="6" id="KW-0175">Coiled coil</keyword>
<dbReference type="GO" id="GO:0045104">
    <property type="term" value="P:intermediate filament cytoskeleton organization"/>
    <property type="evidence" value="ECO:0007669"/>
    <property type="project" value="InterPro"/>
</dbReference>
<dbReference type="InterPro" id="IPR035915">
    <property type="entry name" value="Plakin_repeat_sf"/>
</dbReference>
<dbReference type="GO" id="GO:0008307">
    <property type="term" value="F:structural constituent of muscle"/>
    <property type="evidence" value="ECO:0007669"/>
    <property type="project" value="TreeGrafter"/>
</dbReference>
<dbReference type="GO" id="GO:0005925">
    <property type="term" value="C:focal adhesion"/>
    <property type="evidence" value="ECO:0007669"/>
    <property type="project" value="TreeGrafter"/>
</dbReference>
<reference evidence="8 9" key="1">
    <citation type="journal article" date="2018" name="Nat. Ecol. Evol.">
        <title>Shark genomes provide insights into elasmobranch evolution and the origin of vertebrates.</title>
        <authorList>
            <person name="Hara Y"/>
            <person name="Yamaguchi K"/>
            <person name="Onimaru K"/>
            <person name="Kadota M"/>
            <person name="Koyanagi M"/>
            <person name="Keeley SD"/>
            <person name="Tatsumi K"/>
            <person name="Tanaka K"/>
            <person name="Motone F"/>
            <person name="Kageyama Y"/>
            <person name="Nozu R"/>
            <person name="Adachi N"/>
            <person name="Nishimura O"/>
            <person name="Nakagawa R"/>
            <person name="Tanegashima C"/>
            <person name="Kiyatake I"/>
            <person name="Matsumoto R"/>
            <person name="Murakumo K"/>
            <person name="Nishida K"/>
            <person name="Terakita A"/>
            <person name="Kuratani S"/>
            <person name="Sato K"/>
            <person name="Hyodo S Kuraku.S."/>
        </authorList>
    </citation>
    <scope>NUCLEOTIDE SEQUENCE [LARGE SCALE GENOMIC DNA]</scope>
</reference>
<dbReference type="GO" id="GO:0030056">
    <property type="term" value="C:hemidesmosome"/>
    <property type="evidence" value="ECO:0007669"/>
    <property type="project" value="TreeGrafter"/>
</dbReference>
<evidence type="ECO:0000256" key="4">
    <source>
        <dbReference type="ARBA" id="ARBA00022737"/>
    </source>
</evidence>
<dbReference type="OMA" id="KEMAPIQ"/>
<evidence type="ECO:0000313" key="9">
    <source>
        <dbReference type="Proteomes" id="UP000288216"/>
    </source>
</evidence>
<feature type="region of interest" description="Disordered" evidence="7">
    <location>
        <begin position="154"/>
        <end position="173"/>
    </location>
</feature>
<comment type="similarity">
    <text evidence="2">Belongs to the plakin or cytolinker family.</text>
</comment>
<dbReference type="SUPFAM" id="SSF75399">
    <property type="entry name" value="Plakin repeat"/>
    <property type="match status" value="1"/>
</dbReference>
<feature type="region of interest" description="Disordered" evidence="7">
    <location>
        <begin position="77"/>
        <end position="112"/>
    </location>
</feature>
<comment type="subcellular location">
    <subcellularLocation>
        <location evidence="1">Cell junction</location>
    </subcellularLocation>
</comment>
<keyword evidence="3" id="KW-0597">Phosphoprotein</keyword>
<feature type="compositionally biased region" description="Basic and acidic residues" evidence="7">
    <location>
        <begin position="157"/>
        <end position="169"/>
    </location>
</feature>
<dbReference type="STRING" id="75743.A0A401QIM7"/>
<sequence>MEAGQKKEIVETTKNLQQTFLSEKELLLKKEKMVEEEKAKLERLYDDEVKKSQSLKDEQSKQLKKLEDDKVKLLGSMEDALRKQREAENQVYEKQRELQEMEQKRQQKEKELADENQALKLRLEQLKPQMLGAKTNEMPPIQSVTVTPVAAVPNGRDVVDSTPGRKDSKLSFSGLRQPVPASRLQQTGILSKKQFDKLKKGSVTVQELCQKDSLKTYLQGKSCIAGLIIEPTNEKMSIYEAMKQGLLKASTGTMLLEAQAASGFIIDPIDDKKLPVNEAIREAIVGPELQDKLLSAERAVTGYKDPFTGNTISLFEAMNKDLIIPNQGIRLLQAQMATGGIIDPVNSHRLPLDQAYKQGIFDQDMNKTIASDTDETRGFFDPNTQENLSYFQLIGRCRRDPESGLSLLPLTDEAVNRKGGYSKEQAHDIFNTATVSVPAGKFSGKTVTIWELINSEYFTEDQRRDLIRQYMSGHVTIEKIIKFIITI</sequence>
<dbReference type="PANTHER" id="PTHR23169:SF20">
    <property type="entry name" value="PLECTIN"/>
    <property type="match status" value="1"/>
</dbReference>
<evidence type="ECO:0000313" key="8">
    <source>
        <dbReference type="EMBL" id="GCB85219.1"/>
    </source>
</evidence>
<dbReference type="Proteomes" id="UP000288216">
    <property type="component" value="Unassembled WGS sequence"/>
</dbReference>
<dbReference type="GO" id="GO:0042383">
    <property type="term" value="C:sarcolemma"/>
    <property type="evidence" value="ECO:0007669"/>
    <property type="project" value="TreeGrafter"/>
</dbReference>
<keyword evidence="4" id="KW-0677">Repeat</keyword>
<dbReference type="EMBL" id="BFAA01134674">
    <property type="protein sequence ID" value="GCB85219.1"/>
    <property type="molecule type" value="Genomic_DNA"/>
</dbReference>
<keyword evidence="9" id="KW-1185">Reference proteome</keyword>
<accession>A0A401QIM7</accession>
<organism evidence="8 9">
    <name type="scientific">Scyliorhinus torazame</name>
    <name type="common">Cloudy catshark</name>
    <name type="synonym">Catulus torazame</name>
    <dbReference type="NCBI Taxonomy" id="75743"/>
    <lineage>
        <taxon>Eukaryota</taxon>
        <taxon>Metazoa</taxon>
        <taxon>Chordata</taxon>
        <taxon>Craniata</taxon>
        <taxon>Vertebrata</taxon>
        <taxon>Chondrichthyes</taxon>
        <taxon>Elasmobranchii</taxon>
        <taxon>Galeomorphii</taxon>
        <taxon>Galeoidea</taxon>
        <taxon>Carcharhiniformes</taxon>
        <taxon>Scyliorhinidae</taxon>
        <taxon>Scyliorhinus</taxon>
    </lineage>
</organism>
<evidence type="ECO:0000256" key="7">
    <source>
        <dbReference type="SAM" id="MobiDB-lite"/>
    </source>
</evidence>
<feature type="non-terminal residue" evidence="8">
    <location>
        <position position="487"/>
    </location>
</feature>
<comment type="caution">
    <text evidence="8">The sequence shown here is derived from an EMBL/GenBank/DDBJ whole genome shotgun (WGS) entry which is preliminary data.</text>
</comment>
<dbReference type="InterPro" id="IPR043197">
    <property type="entry name" value="Plakin"/>
</dbReference>
<dbReference type="FunFam" id="3.90.1290.10:FF:000001">
    <property type="entry name" value="Plectin a"/>
    <property type="match status" value="1"/>
</dbReference>
<protein>
    <submittedName>
        <fullName evidence="8">Uncharacterized protein</fullName>
    </submittedName>
</protein>
<dbReference type="AlphaFoldDB" id="A0A401QIM7"/>
<feature type="compositionally biased region" description="Basic and acidic residues" evidence="7">
    <location>
        <begin position="79"/>
        <end position="112"/>
    </location>
</feature>
<evidence type="ECO:0000256" key="5">
    <source>
        <dbReference type="ARBA" id="ARBA00022949"/>
    </source>
</evidence>
<dbReference type="OrthoDB" id="8919664at2759"/>
<dbReference type="GO" id="GO:0030506">
    <property type="term" value="F:ankyrin binding"/>
    <property type="evidence" value="ECO:0007669"/>
    <property type="project" value="TreeGrafter"/>
</dbReference>
<evidence type="ECO:0000256" key="3">
    <source>
        <dbReference type="ARBA" id="ARBA00022553"/>
    </source>
</evidence>
<evidence type="ECO:0000256" key="6">
    <source>
        <dbReference type="ARBA" id="ARBA00023054"/>
    </source>
</evidence>
<dbReference type="GO" id="GO:0042060">
    <property type="term" value="P:wound healing"/>
    <property type="evidence" value="ECO:0007669"/>
    <property type="project" value="TreeGrafter"/>
</dbReference>
<keyword evidence="5" id="KW-0965">Cell junction</keyword>